<feature type="chain" id="PRO_5014980173" evidence="1">
    <location>
        <begin position="22"/>
        <end position="199"/>
    </location>
</feature>
<proteinExistence type="predicted"/>
<dbReference type="EMBL" id="PFMR01000014">
    <property type="protein sequence ID" value="PIZ18251.1"/>
    <property type="molecule type" value="Genomic_DNA"/>
</dbReference>
<feature type="signal peptide" evidence="1">
    <location>
        <begin position="1"/>
        <end position="21"/>
    </location>
</feature>
<dbReference type="Proteomes" id="UP000229307">
    <property type="component" value="Unassembled WGS sequence"/>
</dbReference>
<name>A0A2M7SFL6_9BACT</name>
<organism evidence="2 3">
    <name type="scientific">Candidatus Desantisbacteria bacterium CG_4_10_14_0_8_um_filter_48_22</name>
    <dbReference type="NCBI Taxonomy" id="1974543"/>
    <lineage>
        <taxon>Bacteria</taxon>
        <taxon>Candidatus Desantisiibacteriota</taxon>
    </lineage>
</organism>
<dbReference type="AlphaFoldDB" id="A0A2M7SFL6"/>
<comment type="caution">
    <text evidence="2">The sequence shown here is derived from an EMBL/GenBank/DDBJ whole genome shotgun (WGS) entry which is preliminary data.</text>
</comment>
<evidence type="ECO:0000313" key="2">
    <source>
        <dbReference type="EMBL" id="PIZ18251.1"/>
    </source>
</evidence>
<evidence type="ECO:0000256" key="1">
    <source>
        <dbReference type="SAM" id="SignalP"/>
    </source>
</evidence>
<protein>
    <submittedName>
        <fullName evidence="2">Uncharacterized protein</fullName>
    </submittedName>
</protein>
<accession>A0A2M7SFL6</accession>
<evidence type="ECO:0000313" key="3">
    <source>
        <dbReference type="Proteomes" id="UP000229307"/>
    </source>
</evidence>
<sequence>MKRLIFLSASIIMFCTLNCFADTIVEKIGDLNTQTILDPGGYRNAKWGMTKEAVKLAINDVKWEELTLKLETNKKWAKFFNKVDSIRYEDKMFDHPTIVLFDFDSNEKLKEVTLAVKPKDGGYFNSIELNEVWNSLVKILEDKYGKLTEVKNSLDITWLLRSTQITMTKTWFNSNVAAIDIIYSQRTIQEGTQKDKEKL</sequence>
<keyword evidence="1" id="KW-0732">Signal</keyword>
<gene>
    <name evidence="2" type="ORF">COY52_00360</name>
</gene>
<reference evidence="3" key="1">
    <citation type="submission" date="2017-09" db="EMBL/GenBank/DDBJ databases">
        <title>Depth-based differentiation of microbial function through sediment-hosted aquifers and enrichment of novel symbionts in the deep terrestrial subsurface.</title>
        <authorList>
            <person name="Probst A.J."/>
            <person name="Ladd B."/>
            <person name="Jarett J.K."/>
            <person name="Geller-Mcgrath D.E."/>
            <person name="Sieber C.M.K."/>
            <person name="Emerson J.B."/>
            <person name="Anantharaman K."/>
            <person name="Thomas B.C."/>
            <person name="Malmstrom R."/>
            <person name="Stieglmeier M."/>
            <person name="Klingl A."/>
            <person name="Woyke T."/>
            <person name="Ryan C.M."/>
            <person name="Banfield J.F."/>
        </authorList>
    </citation>
    <scope>NUCLEOTIDE SEQUENCE [LARGE SCALE GENOMIC DNA]</scope>
</reference>